<dbReference type="NCBIfam" id="TIGR01509">
    <property type="entry name" value="HAD-SF-IA-v3"/>
    <property type="match status" value="1"/>
</dbReference>
<reference evidence="2 3" key="1">
    <citation type="submission" date="2021-01" db="EMBL/GenBank/DDBJ databases">
        <title>Actinoplanes sp. nov. LDG1-06 isolated from lichen.</title>
        <authorList>
            <person name="Saeng-In P."/>
            <person name="Phongsopitanun W."/>
            <person name="Kanchanasin P."/>
            <person name="Yuki M."/>
            <person name="Kudo T."/>
            <person name="Ohkuma M."/>
            <person name="Tanasupawat S."/>
        </authorList>
    </citation>
    <scope>NUCLEOTIDE SEQUENCE [LARGE SCALE GENOMIC DNA]</scope>
    <source>
        <strain evidence="2 3">LDG1-06</strain>
    </source>
</reference>
<comment type="caution">
    <text evidence="2">The sequence shown here is derived from an EMBL/GenBank/DDBJ whole genome shotgun (WGS) entry which is preliminary data.</text>
</comment>
<dbReference type="GO" id="GO:0016787">
    <property type="term" value="F:hydrolase activity"/>
    <property type="evidence" value="ECO:0007669"/>
    <property type="project" value="UniProtKB-KW"/>
</dbReference>
<protein>
    <submittedName>
        <fullName evidence="2">HAD family hydrolase</fullName>
    </submittedName>
</protein>
<dbReference type="SFLD" id="SFLDS00003">
    <property type="entry name" value="Haloacid_Dehalogenase"/>
    <property type="match status" value="1"/>
</dbReference>
<sequence length="209" mass="21661">MYKAILLDVFGTLVVDDDSPYVSQLADLAGVPAASVAQVWESHLWAAADGAHGVGFRTLADLESASLALTAAHFGFVLPPRPVPPAALFPDAAPFLAALSVPVCLVSDADRNHLVGLLASLGVTVDHVVTSEDARAYKPRPEPFEMALSLLGLTAAEVIHVGDSPASDLIGAQELGIATAFVDRSGCAVLPPGVRPTVTVNRLTDLLPL</sequence>
<proteinExistence type="predicted"/>
<dbReference type="PRINTS" id="PR00413">
    <property type="entry name" value="HADHALOGNASE"/>
</dbReference>
<dbReference type="RefSeq" id="WP_203376034.1">
    <property type="nucleotide sequence ID" value="NZ_JAENHP010000003.1"/>
</dbReference>
<dbReference type="Gene3D" id="3.40.50.1000">
    <property type="entry name" value="HAD superfamily/HAD-like"/>
    <property type="match status" value="1"/>
</dbReference>
<dbReference type="InterPro" id="IPR023214">
    <property type="entry name" value="HAD_sf"/>
</dbReference>
<dbReference type="InterPro" id="IPR051540">
    <property type="entry name" value="S-2-haloacid_dehalogenase"/>
</dbReference>
<organism evidence="2 3">
    <name type="scientific">Paractinoplanes ovalisporus</name>
    <dbReference type="NCBI Taxonomy" id="2810368"/>
    <lineage>
        <taxon>Bacteria</taxon>
        <taxon>Bacillati</taxon>
        <taxon>Actinomycetota</taxon>
        <taxon>Actinomycetes</taxon>
        <taxon>Micromonosporales</taxon>
        <taxon>Micromonosporaceae</taxon>
        <taxon>Paractinoplanes</taxon>
    </lineage>
</organism>
<evidence type="ECO:0000256" key="1">
    <source>
        <dbReference type="ARBA" id="ARBA00022801"/>
    </source>
</evidence>
<dbReference type="Pfam" id="PF00702">
    <property type="entry name" value="Hydrolase"/>
    <property type="match status" value="1"/>
</dbReference>
<dbReference type="PANTHER" id="PTHR43316">
    <property type="entry name" value="HYDROLASE, HALOACID DELAHOGENASE-RELATED"/>
    <property type="match status" value="1"/>
</dbReference>
<evidence type="ECO:0000313" key="2">
    <source>
        <dbReference type="EMBL" id="MBM2616122.1"/>
    </source>
</evidence>
<keyword evidence="3" id="KW-1185">Reference proteome</keyword>
<dbReference type="SFLD" id="SFLDG01129">
    <property type="entry name" value="C1.5:_HAD__Beta-PGM__Phosphata"/>
    <property type="match status" value="1"/>
</dbReference>
<gene>
    <name evidence="2" type="ORF">JIG36_11195</name>
</gene>
<name>A0ABS2A8G4_9ACTN</name>
<keyword evidence="1 2" id="KW-0378">Hydrolase</keyword>
<dbReference type="NCBIfam" id="TIGR01549">
    <property type="entry name" value="HAD-SF-IA-v1"/>
    <property type="match status" value="1"/>
</dbReference>
<dbReference type="EMBL" id="JAENHP010000003">
    <property type="protein sequence ID" value="MBM2616122.1"/>
    <property type="molecule type" value="Genomic_DNA"/>
</dbReference>
<evidence type="ECO:0000313" key="3">
    <source>
        <dbReference type="Proteomes" id="UP000632138"/>
    </source>
</evidence>
<dbReference type="Proteomes" id="UP000632138">
    <property type="component" value="Unassembled WGS sequence"/>
</dbReference>
<accession>A0ABS2A8G4</accession>
<dbReference type="SUPFAM" id="SSF56784">
    <property type="entry name" value="HAD-like"/>
    <property type="match status" value="1"/>
</dbReference>
<dbReference type="InterPro" id="IPR006439">
    <property type="entry name" value="HAD-SF_hydro_IA"/>
</dbReference>
<dbReference type="InterPro" id="IPR036412">
    <property type="entry name" value="HAD-like_sf"/>
</dbReference>